<name>A0ACB8AEW7_9AGAM</name>
<sequence length="292" mass="33551">MNRISPEDLPLERRLQIDIYIRLASVALWVFEYLLTLDDKCWPLYEIGGWTAVIAMVATETLLLLRTLTLWHDRMKLRTILIVIYVPVSQQYVLPGNLCFPSPGYYPLDTNYQVLTGPYWAVAIFELAVIWMTIYRGFYDCAHSDPYLGGRLMNALRQGNFFLEKDLKLKPTNPLVLPVISVVNIAFSFYPLLFVSHIQYIQTDSNVFSMAHLARESPSTCVAQTETKAQSLPCPTSSLPQRNIIWVLSLSIPGGRYNVANNLGYKFQLCLCSVLFCFAIRISWPVLLYYYY</sequence>
<organism evidence="1 2">
    <name type="scientific">Hygrophoropsis aurantiaca</name>
    <dbReference type="NCBI Taxonomy" id="72124"/>
    <lineage>
        <taxon>Eukaryota</taxon>
        <taxon>Fungi</taxon>
        <taxon>Dikarya</taxon>
        <taxon>Basidiomycota</taxon>
        <taxon>Agaricomycotina</taxon>
        <taxon>Agaricomycetes</taxon>
        <taxon>Agaricomycetidae</taxon>
        <taxon>Boletales</taxon>
        <taxon>Coniophorineae</taxon>
        <taxon>Hygrophoropsidaceae</taxon>
        <taxon>Hygrophoropsis</taxon>
    </lineage>
</organism>
<dbReference type="Proteomes" id="UP000790377">
    <property type="component" value="Unassembled WGS sequence"/>
</dbReference>
<protein>
    <submittedName>
        <fullName evidence="1">Uncharacterized protein</fullName>
    </submittedName>
</protein>
<reference evidence="1" key="1">
    <citation type="journal article" date="2021" name="New Phytol.">
        <title>Evolutionary innovations through gain and loss of genes in the ectomycorrhizal Boletales.</title>
        <authorList>
            <person name="Wu G."/>
            <person name="Miyauchi S."/>
            <person name="Morin E."/>
            <person name="Kuo A."/>
            <person name="Drula E."/>
            <person name="Varga T."/>
            <person name="Kohler A."/>
            <person name="Feng B."/>
            <person name="Cao Y."/>
            <person name="Lipzen A."/>
            <person name="Daum C."/>
            <person name="Hundley H."/>
            <person name="Pangilinan J."/>
            <person name="Johnson J."/>
            <person name="Barry K."/>
            <person name="LaButti K."/>
            <person name="Ng V."/>
            <person name="Ahrendt S."/>
            <person name="Min B."/>
            <person name="Choi I.G."/>
            <person name="Park H."/>
            <person name="Plett J.M."/>
            <person name="Magnuson J."/>
            <person name="Spatafora J.W."/>
            <person name="Nagy L.G."/>
            <person name="Henrissat B."/>
            <person name="Grigoriev I.V."/>
            <person name="Yang Z.L."/>
            <person name="Xu J."/>
            <person name="Martin F.M."/>
        </authorList>
    </citation>
    <scope>NUCLEOTIDE SEQUENCE</scope>
    <source>
        <strain evidence="1">ATCC 28755</strain>
    </source>
</reference>
<dbReference type="EMBL" id="MU267664">
    <property type="protein sequence ID" value="KAH7911885.1"/>
    <property type="molecule type" value="Genomic_DNA"/>
</dbReference>
<evidence type="ECO:0000313" key="2">
    <source>
        <dbReference type="Proteomes" id="UP000790377"/>
    </source>
</evidence>
<evidence type="ECO:0000313" key="1">
    <source>
        <dbReference type="EMBL" id="KAH7911885.1"/>
    </source>
</evidence>
<accession>A0ACB8AEW7</accession>
<comment type="caution">
    <text evidence="1">The sequence shown here is derived from an EMBL/GenBank/DDBJ whole genome shotgun (WGS) entry which is preliminary data.</text>
</comment>
<proteinExistence type="predicted"/>
<keyword evidence="2" id="KW-1185">Reference proteome</keyword>
<gene>
    <name evidence="1" type="ORF">BJ138DRAFT_1100683</name>
</gene>